<proteinExistence type="predicted"/>
<evidence type="ECO:0000313" key="2">
    <source>
        <dbReference type="Proteomes" id="UP000242146"/>
    </source>
</evidence>
<protein>
    <submittedName>
        <fullName evidence="1">Uncharacterized protein</fullName>
    </submittedName>
</protein>
<dbReference type="AlphaFoldDB" id="A0A1X2GRS6"/>
<dbReference type="Proteomes" id="UP000242146">
    <property type="component" value="Unassembled WGS sequence"/>
</dbReference>
<reference evidence="1 2" key="1">
    <citation type="submission" date="2016-07" db="EMBL/GenBank/DDBJ databases">
        <title>Pervasive Adenine N6-methylation of Active Genes in Fungi.</title>
        <authorList>
            <consortium name="DOE Joint Genome Institute"/>
            <person name="Mondo S.J."/>
            <person name="Dannebaum R.O."/>
            <person name="Kuo R.C."/>
            <person name="Labutti K."/>
            <person name="Haridas S."/>
            <person name="Kuo A."/>
            <person name="Salamov A."/>
            <person name="Ahrendt S.R."/>
            <person name="Lipzen A."/>
            <person name="Sullivan W."/>
            <person name="Andreopoulos W.B."/>
            <person name="Clum A."/>
            <person name="Lindquist E."/>
            <person name="Daum C."/>
            <person name="Ramamoorthy G.K."/>
            <person name="Gryganskyi A."/>
            <person name="Culley D."/>
            <person name="Magnuson J.K."/>
            <person name="James T.Y."/>
            <person name="O'Malley M.A."/>
            <person name="Stajich J.E."/>
            <person name="Spatafora J.W."/>
            <person name="Visel A."/>
            <person name="Grigoriev I.V."/>
        </authorList>
    </citation>
    <scope>NUCLEOTIDE SEQUENCE [LARGE SCALE GENOMIC DNA]</scope>
    <source>
        <strain evidence="1 2">NRRL 3301</strain>
    </source>
</reference>
<comment type="caution">
    <text evidence="1">The sequence shown here is derived from an EMBL/GenBank/DDBJ whole genome shotgun (WGS) entry which is preliminary data.</text>
</comment>
<dbReference type="EMBL" id="MCGT01000005">
    <property type="protein sequence ID" value="ORX59744.1"/>
    <property type="molecule type" value="Genomic_DNA"/>
</dbReference>
<accession>A0A1X2GRS6</accession>
<organism evidence="1 2">
    <name type="scientific">Hesseltinella vesiculosa</name>
    <dbReference type="NCBI Taxonomy" id="101127"/>
    <lineage>
        <taxon>Eukaryota</taxon>
        <taxon>Fungi</taxon>
        <taxon>Fungi incertae sedis</taxon>
        <taxon>Mucoromycota</taxon>
        <taxon>Mucoromycotina</taxon>
        <taxon>Mucoromycetes</taxon>
        <taxon>Mucorales</taxon>
        <taxon>Cunninghamellaceae</taxon>
        <taxon>Hesseltinella</taxon>
    </lineage>
</organism>
<name>A0A1X2GRS6_9FUNG</name>
<sequence>MTIPTTVFTLCDVPSNQGYGSSALSTERIASRFVQALAMSFLNDAQMPPCFESAQKLVTAVDEAREIKGTALAKDWATLKKIANDLQSPALKSLSGQTLAIIVDFGPFAKLAGNKIPDSNKKIKDAVIAKLERLYGLQ</sequence>
<keyword evidence="2" id="KW-1185">Reference proteome</keyword>
<dbReference type="OrthoDB" id="2287906at2759"/>
<gene>
    <name evidence="1" type="ORF">DM01DRAFT_1371600</name>
</gene>
<evidence type="ECO:0000313" key="1">
    <source>
        <dbReference type="EMBL" id="ORX59744.1"/>
    </source>
</evidence>